<keyword evidence="2" id="KW-1185">Reference proteome</keyword>
<proteinExistence type="predicted"/>
<gene>
    <name evidence="1" type="ORF">GCM10023320_66710</name>
</gene>
<reference evidence="2" key="1">
    <citation type="journal article" date="2019" name="Int. J. Syst. Evol. Microbiol.">
        <title>The Global Catalogue of Microorganisms (GCM) 10K type strain sequencing project: providing services to taxonomists for standard genome sequencing and annotation.</title>
        <authorList>
            <consortium name="The Broad Institute Genomics Platform"/>
            <consortium name="The Broad Institute Genome Sequencing Center for Infectious Disease"/>
            <person name="Wu L."/>
            <person name="Ma J."/>
        </authorList>
    </citation>
    <scope>NUCLEOTIDE SEQUENCE [LARGE SCALE GENOMIC DNA]</scope>
    <source>
        <strain evidence="2">JCM 18302</strain>
    </source>
</reference>
<dbReference type="Proteomes" id="UP001500804">
    <property type="component" value="Unassembled WGS sequence"/>
</dbReference>
<dbReference type="RefSeq" id="WP_345610660.1">
    <property type="nucleotide sequence ID" value="NZ_BAABJO010000033.1"/>
</dbReference>
<evidence type="ECO:0000313" key="1">
    <source>
        <dbReference type="EMBL" id="GAA5136099.1"/>
    </source>
</evidence>
<comment type="caution">
    <text evidence="1">The sequence shown here is derived from an EMBL/GenBank/DDBJ whole genome shotgun (WGS) entry which is preliminary data.</text>
</comment>
<organism evidence="1 2">
    <name type="scientific">Pseudonocardia adelaidensis</name>
    <dbReference type="NCBI Taxonomy" id="648754"/>
    <lineage>
        <taxon>Bacteria</taxon>
        <taxon>Bacillati</taxon>
        <taxon>Actinomycetota</taxon>
        <taxon>Actinomycetes</taxon>
        <taxon>Pseudonocardiales</taxon>
        <taxon>Pseudonocardiaceae</taxon>
        <taxon>Pseudonocardia</taxon>
    </lineage>
</organism>
<evidence type="ECO:0000313" key="2">
    <source>
        <dbReference type="Proteomes" id="UP001500804"/>
    </source>
</evidence>
<name>A0ABP9P3D0_9PSEU</name>
<accession>A0ABP9P3D0</accession>
<sequence length="46" mass="5048">MHKEVLVRRGLIADAAVRSPAAVLDDATRACLHTLLDELELPDVPR</sequence>
<protein>
    <submittedName>
        <fullName evidence="1">Uncharacterized protein</fullName>
    </submittedName>
</protein>
<dbReference type="EMBL" id="BAABJO010000033">
    <property type="protein sequence ID" value="GAA5136099.1"/>
    <property type="molecule type" value="Genomic_DNA"/>
</dbReference>